<dbReference type="Pfam" id="PF09669">
    <property type="entry name" value="Phage_pRha"/>
    <property type="match status" value="1"/>
</dbReference>
<evidence type="ECO:0000313" key="1">
    <source>
        <dbReference type="EMBL" id="KAA6117834.1"/>
    </source>
</evidence>
<dbReference type="AlphaFoldDB" id="A0AB34CDE4"/>
<keyword evidence="2" id="KW-1185">Reference proteome</keyword>
<dbReference type="Proteomes" id="UP000324255">
    <property type="component" value="Unassembled WGS sequence"/>
</dbReference>
<evidence type="ECO:0000313" key="2">
    <source>
        <dbReference type="Proteomes" id="UP000324255"/>
    </source>
</evidence>
<sequence>MLSIPTKIPQISIHAGQAVTTSTAVADFFHKRHDDILKKIRVLDCSEDFTARNFAVSDYQDSTGRRLPMYEMTKDGFTFLVMGFTGKKAAAFKEAYIAEFNRMEAELHRSESRDIIQGDGHSLLIHFDRKTNQISYTEQVPADAIVATVERVRGWMEKQGYRVMSKDEIKNMTLAQLLALK</sequence>
<dbReference type="NCBIfam" id="TIGR02681">
    <property type="entry name" value="phage_pRha"/>
    <property type="match status" value="1"/>
</dbReference>
<protein>
    <submittedName>
        <fullName evidence="1">Rha family transcriptional regulator</fullName>
    </submittedName>
</protein>
<dbReference type="InterPro" id="IPR014054">
    <property type="entry name" value="Phage_regulatory_Rha"/>
</dbReference>
<gene>
    <name evidence="1" type="ORF">F3I20_23590</name>
</gene>
<proteinExistence type="predicted"/>
<reference evidence="1 2" key="1">
    <citation type="submission" date="2019-09" db="EMBL/GenBank/DDBJ databases">
        <title>Genomic diversity of phyloplane-associated Pantoea species in Pakistan cotton crop.</title>
        <authorList>
            <person name="Tufail M.R."/>
            <person name="Cook D.R."/>
        </authorList>
    </citation>
    <scope>NUCLEOTIDE SEQUENCE [LARGE SCALE GENOMIC DNA]</scope>
    <source>
        <strain evidence="1 2">B_8</strain>
    </source>
</reference>
<dbReference type="EMBL" id="VWVM01000041">
    <property type="protein sequence ID" value="KAA6117834.1"/>
    <property type="molecule type" value="Genomic_DNA"/>
</dbReference>
<accession>A0AB34CDE4</accession>
<comment type="caution">
    <text evidence="1">The sequence shown here is derived from an EMBL/GenBank/DDBJ whole genome shotgun (WGS) entry which is preliminary data.</text>
</comment>
<organism evidence="1 2">
    <name type="scientific">Candidatus Pantoea gossypiicola</name>
    <dbReference type="NCBI Taxonomy" id="2608008"/>
    <lineage>
        <taxon>Bacteria</taxon>
        <taxon>Pseudomonadati</taxon>
        <taxon>Pseudomonadota</taxon>
        <taxon>Gammaproteobacteria</taxon>
        <taxon>Enterobacterales</taxon>
        <taxon>Erwiniaceae</taxon>
        <taxon>Pantoea</taxon>
    </lineage>
</organism>
<name>A0AB34CDE4_9GAMM</name>